<reference evidence="13" key="1">
    <citation type="journal article" date="2020" name="Stud. Mycol.">
        <title>101 Dothideomycetes genomes: a test case for predicting lifestyles and emergence of pathogens.</title>
        <authorList>
            <person name="Haridas S."/>
            <person name="Albert R."/>
            <person name="Binder M."/>
            <person name="Bloem J."/>
            <person name="Labutti K."/>
            <person name="Salamov A."/>
            <person name="Andreopoulos B."/>
            <person name="Baker S."/>
            <person name="Barry K."/>
            <person name="Bills G."/>
            <person name="Bluhm B."/>
            <person name="Cannon C."/>
            <person name="Castanera R."/>
            <person name="Culley D."/>
            <person name="Daum C."/>
            <person name="Ezra D."/>
            <person name="Gonzalez J."/>
            <person name="Henrissat B."/>
            <person name="Kuo A."/>
            <person name="Liang C."/>
            <person name="Lipzen A."/>
            <person name="Lutzoni F."/>
            <person name="Magnuson J."/>
            <person name="Mondo S."/>
            <person name="Nolan M."/>
            <person name="Ohm R."/>
            <person name="Pangilinan J."/>
            <person name="Park H.-J."/>
            <person name="Ramirez L."/>
            <person name="Alfaro M."/>
            <person name="Sun H."/>
            <person name="Tritt A."/>
            <person name="Yoshinaga Y."/>
            <person name="Zwiers L.-H."/>
            <person name="Turgeon B."/>
            <person name="Goodwin S."/>
            <person name="Spatafora J."/>
            <person name="Crous P."/>
            <person name="Grigoriev I."/>
        </authorList>
    </citation>
    <scope>NUCLEOTIDE SEQUENCE</scope>
    <source>
        <strain evidence="13">CBS 113389</strain>
    </source>
</reference>
<gene>
    <name evidence="13" type="ORF">BDY17DRAFT_291376</name>
</gene>
<proteinExistence type="inferred from homology"/>
<comment type="caution">
    <text evidence="9">Lacks conserved residue(s) required for the propagation of feature annotation.</text>
</comment>
<sequence>MRSTTVFLTALVALTEAASVQKCAGSCVIQGIQASGCSSVDSHCICASDDFHSTVADCVPKECQTDDHECKHCRARSVDVPLLTYPQLPCHSHKTSATRSTWSSARPSPLSSARLRLSLRLKPLLNGATAVNKEVTTTAKADGDGEDGDGATAAGATGGTGGRTTLSSTASLSTATTSTTPSSSARPTPASPTTTTLTPHTSPHPPTSHRTPSRQALSSLRGDLLATVATVVTAVGVVTEVTAVEAPLARPTTTATATAGAAGLAGVDSTAGAAVTAAGSSDSPCLGSRGVEESANDTPNGTRTMLHLSRVGFRAAALGFSYPSSLSFITAPDGWTVSLLNPLYAAVAQWKLKCIQLSRARAPSISSVAALRQCCHGKKPCNARLASPLESNVMHPQEHEEACRGSI</sequence>
<feature type="signal peptide" evidence="11">
    <location>
        <begin position="1"/>
        <end position="17"/>
    </location>
</feature>
<feature type="region of interest" description="Disordered" evidence="10">
    <location>
        <begin position="137"/>
        <end position="217"/>
    </location>
</feature>
<keyword evidence="9" id="KW-0479">Metal-binding</keyword>
<evidence type="ECO:0000256" key="5">
    <source>
        <dbReference type="ARBA" id="ARBA00022622"/>
    </source>
</evidence>
<evidence type="ECO:0000256" key="1">
    <source>
        <dbReference type="ARBA" id="ARBA00004589"/>
    </source>
</evidence>
<feature type="disulfide bond" evidence="9">
    <location>
        <begin position="23"/>
        <end position="63"/>
    </location>
</feature>
<dbReference type="EMBL" id="MU001632">
    <property type="protein sequence ID" value="KAF2486370.1"/>
    <property type="molecule type" value="Genomic_DNA"/>
</dbReference>
<evidence type="ECO:0000313" key="13">
    <source>
        <dbReference type="EMBL" id="KAF2486370.1"/>
    </source>
</evidence>
<dbReference type="GO" id="GO:0046872">
    <property type="term" value="F:metal ion binding"/>
    <property type="evidence" value="ECO:0007669"/>
    <property type="project" value="UniProtKB-UniRule"/>
</dbReference>
<evidence type="ECO:0000256" key="2">
    <source>
        <dbReference type="ARBA" id="ARBA00004613"/>
    </source>
</evidence>
<keyword evidence="5" id="KW-0325">Glycoprotein</keyword>
<feature type="disulfide bond" evidence="9">
    <location>
        <begin position="27"/>
        <end position="58"/>
    </location>
</feature>
<dbReference type="PROSITE" id="PS52012">
    <property type="entry name" value="CFEM"/>
    <property type="match status" value="1"/>
</dbReference>
<feature type="binding site" description="axial binding residue" evidence="9">
    <location>
        <position position="41"/>
    </location>
    <ligand>
        <name>heme</name>
        <dbReference type="ChEBI" id="CHEBI:30413"/>
    </ligand>
    <ligandPart>
        <name>Fe</name>
        <dbReference type="ChEBI" id="CHEBI:18248"/>
    </ligandPart>
</feature>
<keyword evidence="4" id="KW-0964">Secreted</keyword>
<keyword evidence="7 9" id="KW-1015">Disulfide bond</keyword>
<feature type="disulfide bond" evidence="9">
    <location>
        <begin position="37"/>
        <end position="44"/>
    </location>
</feature>
<organism evidence="13 14">
    <name type="scientific">Neohortaea acidophila</name>
    <dbReference type="NCBI Taxonomy" id="245834"/>
    <lineage>
        <taxon>Eukaryota</taxon>
        <taxon>Fungi</taxon>
        <taxon>Dikarya</taxon>
        <taxon>Ascomycota</taxon>
        <taxon>Pezizomycotina</taxon>
        <taxon>Dothideomycetes</taxon>
        <taxon>Dothideomycetidae</taxon>
        <taxon>Mycosphaerellales</taxon>
        <taxon>Teratosphaeriaceae</taxon>
        <taxon>Neohortaea</taxon>
    </lineage>
</organism>
<evidence type="ECO:0000256" key="11">
    <source>
        <dbReference type="SAM" id="SignalP"/>
    </source>
</evidence>
<evidence type="ECO:0000256" key="3">
    <source>
        <dbReference type="ARBA" id="ARBA00010031"/>
    </source>
</evidence>
<keyword evidence="5" id="KW-0472">Membrane</keyword>
<evidence type="ECO:0000256" key="8">
    <source>
        <dbReference type="ARBA" id="ARBA00023288"/>
    </source>
</evidence>
<feature type="domain" description="CFEM" evidence="12">
    <location>
        <begin position="1"/>
        <end position="113"/>
    </location>
</feature>
<feature type="compositionally biased region" description="Low complexity" evidence="10">
    <location>
        <begin position="163"/>
        <end position="201"/>
    </location>
</feature>
<keyword evidence="14" id="KW-1185">Reference proteome</keyword>
<comment type="subcellular location">
    <subcellularLocation>
        <location evidence="1">Membrane</location>
        <topology evidence="1">Lipid-anchor</topology>
        <topology evidence="1">GPI-anchor</topology>
    </subcellularLocation>
    <subcellularLocation>
        <location evidence="2">Secreted</location>
    </subcellularLocation>
</comment>
<dbReference type="OrthoDB" id="3065412at2759"/>
<dbReference type="GO" id="GO:0005576">
    <property type="term" value="C:extracellular region"/>
    <property type="evidence" value="ECO:0007669"/>
    <property type="project" value="UniProtKB-SubCell"/>
</dbReference>
<evidence type="ECO:0000256" key="4">
    <source>
        <dbReference type="ARBA" id="ARBA00022525"/>
    </source>
</evidence>
<name>A0A6A6Q1U7_9PEZI</name>
<keyword evidence="6 11" id="KW-0732">Signal</keyword>
<accession>A0A6A6Q1U7</accession>
<protein>
    <recommendedName>
        <fullName evidence="12">CFEM domain-containing protein</fullName>
    </recommendedName>
</protein>
<dbReference type="Pfam" id="PF05730">
    <property type="entry name" value="CFEM"/>
    <property type="match status" value="1"/>
</dbReference>
<dbReference type="GO" id="GO:0098552">
    <property type="term" value="C:side of membrane"/>
    <property type="evidence" value="ECO:0007669"/>
    <property type="project" value="UniProtKB-KW"/>
</dbReference>
<evidence type="ECO:0000256" key="10">
    <source>
        <dbReference type="SAM" id="MobiDB-lite"/>
    </source>
</evidence>
<evidence type="ECO:0000256" key="6">
    <source>
        <dbReference type="ARBA" id="ARBA00022729"/>
    </source>
</evidence>
<evidence type="ECO:0000259" key="12">
    <source>
        <dbReference type="PROSITE" id="PS52012"/>
    </source>
</evidence>
<keyword evidence="9" id="KW-0408">Iron</keyword>
<feature type="chain" id="PRO_5025439248" description="CFEM domain-containing protein" evidence="11">
    <location>
        <begin position="18"/>
        <end position="407"/>
    </location>
</feature>
<evidence type="ECO:0000256" key="9">
    <source>
        <dbReference type="PROSITE-ProRule" id="PRU01356"/>
    </source>
</evidence>
<dbReference type="GeneID" id="54473655"/>
<comment type="similarity">
    <text evidence="3">Belongs to the RBT5 family.</text>
</comment>
<evidence type="ECO:0000256" key="7">
    <source>
        <dbReference type="ARBA" id="ARBA00023157"/>
    </source>
</evidence>
<dbReference type="Proteomes" id="UP000799767">
    <property type="component" value="Unassembled WGS sequence"/>
</dbReference>
<keyword evidence="8" id="KW-0449">Lipoprotein</keyword>
<dbReference type="AlphaFoldDB" id="A0A6A6Q1U7"/>
<evidence type="ECO:0000313" key="14">
    <source>
        <dbReference type="Proteomes" id="UP000799767"/>
    </source>
</evidence>
<keyword evidence="5" id="KW-0336">GPI-anchor</keyword>
<keyword evidence="9" id="KW-0349">Heme</keyword>
<dbReference type="InterPro" id="IPR008427">
    <property type="entry name" value="Extracellular_membr_CFEM_dom"/>
</dbReference>
<dbReference type="RefSeq" id="XP_033592939.1">
    <property type="nucleotide sequence ID" value="XM_033732653.1"/>
</dbReference>